<reference evidence="1 2" key="1">
    <citation type="submission" date="2019-01" db="EMBL/GenBank/DDBJ databases">
        <title>Novel species of Nocardioides.</title>
        <authorList>
            <person name="Liu Q."/>
            <person name="X Y.-H."/>
        </authorList>
    </citation>
    <scope>NUCLEOTIDE SEQUENCE [LARGE SCALE GENOMIC DNA]</scope>
    <source>
        <strain evidence="1 2">HLT2-9</strain>
    </source>
</reference>
<dbReference type="InterPro" id="IPR014937">
    <property type="entry name" value="DUF1810"/>
</dbReference>
<accession>A0A4Q2T0G8</accession>
<dbReference type="RefSeq" id="WP_129426503.1">
    <property type="nucleotide sequence ID" value="NZ_SDWV01000007.1"/>
</dbReference>
<dbReference type="Proteomes" id="UP000291101">
    <property type="component" value="Unassembled WGS sequence"/>
</dbReference>
<dbReference type="EMBL" id="SDWV01000007">
    <property type="protein sequence ID" value="RYC11463.1"/>
    <property type="molecule type" value="Genomic_DNA"/>
</dbReference>
<dbReference type="InterPro" id="IPR036287">
    <property type="entry name" value="Rv1873-like_sf"/>
</dbReference>
<dbReference type="Pfam" id="PF08837">
    <property type="entry name" value="DUF1810"/>
    <property type="match status" value="1"/>
</dbReference>
<organism evidence="1 2">
    <name type="scientific">Nocardioides zhouii</name>
    <dbReference type="NCBI Taxonomy" id="1168729"/>
    <lineage>
        <taxon>Bacteria</taxon>
        <taxon>Bacillati</taxon>
        <taxon>Actinomycetota</taxon>
        <taxon>Actinomycetes</taxon>
        <taxon>Propionibacteriales</taxon>
        <taxon>Nocardioidaceae</taxon>
        <taxon>Nocardioides</taxon>
    </lineage>
</organism>
<dbReference type="SUPFAM" id="SSF140736">
    <property type="entry name" value="Rv1873-like"/>
    <property type="match status" value="1"/>
</dbReference>
<dbReference type="PIRSF" id="PIRSF008546">
    <property type="entry name" value="UCP008546"/>
    <property type="match status" value="1"/>
</dbReference>
<protein>
    <submittedName>
        <fullName evidence="1">DUF1810 domain-containing protein</fullName>
    </submittedName>
</protein>
<dbReference type="AlphaFoldDB" id="A0A4Q2T0G8"/>
<evidence type="ECO:0000313" key="2">
    <source>
        <dbReference type="Proteomes" id="UP000291101"/>
    </source>
</evidence>
<proteinExistence type="predicted"/>
<dbReference type="OrthoDB" id="9801870at2"/>
<sequence>MDLQRFVAAQDALGTYDRALGELRAGRKRSHWIWFVFPQLAGLGFTLTTRAFAIADLAEARAYLDHDVLDPRLRECCAVLLALEGVSAEQVFGPIDVVKLRSSMTLFGRAAPDEAVFAEVLDRFFDGLEDERTVRLLG</sequence>
<name>A0A4Q2T0G8_9ACTN</name>
<keyword evidence="2" id="KW-1185">Reference proteome</keyword>
<comment type="caution">
    <text evidence="1">The sequence shown here is derived from an EMBL/GenBank/DDBJ whole genome shotgun (WGS) entry which is preliminary data.</text>
</comment>
<gene>
    <name evidence="1" type="ORF">EUA94_08810</name>
</gene>
<dbReference type="Gene3D" id="1.25.40.380">
    <property type="entry name" value="Protein of unknown function DUF1810"/>
    <property type="match status" value="1"/>
</dbReference>
<evidence type="ECO:0000313" key="1">
    <source>
        <dbReference type="EMBL" id="RYC11463.1"/>
    </source>
</evidence>